<feature type="transmembrane region" description="Helical" evidence="1">
    <location>
        <begin position="116"/>
        <end position="136"/>
    </location>
</feature>
<evidence type="ECO:0000256" key="1">
    <source>
        <dbReference type="SAM" id="Phobius"/>
    </source>
</evidence>
<gene>
    <name evidence="2" type="ORF">BSP0115_LOCUS8533</name>
</gene>
<keyword evidence="1" id="KW-1133">Transmembrane helix</keyword>
<feature type="transmembrane region" description="Helical" evidence="1">
    <location>
        <begin position="83"/>
        <end position="104"/>
    </location>
</feature>
<keyword evidence="1" id="KW-0812">Transmembrane</keyword>
<reference evidence="2" key="1">
    <citation type="submission" date="2021-01" db="EMBL/GenBank/DDBJ databases">
        <authorList>
            <person name="Corre E."/>
            <person name="Pelletier E."/>
            <person name="Niang G."/>
            <person name="Scheremetjew M."/>
            <person name="Finn R."/>
            <person name="Kale V."/>
            <person name="Holt S."/>
            <person name="Cochrane G."/>
            <person name="Meng A."/>
            <person name="Brown T."/>
            <person name="Cohen L."/>
        </authorList>
    </citation>
    <scope>NUCLEOTIDE SEQUENCE</scope>
    <source>
        <strain evidence="2">Ms1</strain>
    </source>
</reference>
<dbReference type="AlphaFoldDB" id="A0A7S1CEH8"/>
<keyword evidence="1" id="KW-0472">Membrane</keyword>
<name>A0A7S1CEH8_9STRA</name>
<proteinExistence type="predicted"/>
<evidence type="ECO:0000313" key="2">
    <source>
        <dbReference type="EMBL" id="CAD8915276.1"/>
    </source>
</evidence>
<organism evidence="2">
    <name type="scientific">Bicosoecida sp. CB-2014</name>
    <dbReference type="NCBI Taxonomy" id="1486930"/>
    <lineage>
        <taxon>Eukaryota</taxon>
        <taxon>Sar</taxon>
        <taxon>Stramenopiles</taxon>
        <taxon>Bigyra</taxon>
        <taxon>Opalozoa</taxon>
        <taxon>Bicosoecida</taxon>
    </lineage>
</organism>
<sequence>MTTCGYNGGRTLAGANCRRPVRGGARCAAHAADDAAGPRPGAGAAVPFWDERDFKTLLGGAAVAVLGLVVLVAHLLFEGGYEWLAVMGLGVILVEFLGRLWRWCRVSLYLRLRRHPRTASAFLILCGVGMIAFALVESESARSIGKGWGVPTKADMAASRQQAELVDFLVAVRHDPMLHRELHVNRTVESELRALAGVPDIQYVVVFGARGCGKTQAVLGATEGVAGVLHIRVSNTNTGLMRLIAAELPGEAPVMSVNELARLFAKAGDRLNEMGGSARVPTLVVEVESGTRGDVVYNLFHEIKLLSSDSKVCRVITVLSDATAVYSLPADVARQLKVFVDDLTEAEAHAMLAKRGVANETRRAALIEAVGTRASSLDAVIKWQDDAEALRAYVADTEEEAYQQLKKLAIDETDGVAVRSVFRCIVEATSEPLQVRLNDLPAAALQLSVPANVAQLMKARDAHVLLYHPAERAYRFLTIFHERAAARVLSEAAPEVPHRLALGGSDNAPPKVLVGAPGQPI</sequence>
<feature type="transmembrane region" description="Helical" evidence="1">
    <location>
        <begin position="57"/>
        <end position="77"/>
    </location>
</feature>
<protein>
    <submittedName>
        <fullName evidence="2">Uncharacterized protein</fullName>
    </submittedName>
</protein>
<dbReference type="EMBL" id="HBFS01012415">
    <property type="protein sequence ID" value="CAD8915276.1"/>
    <property type="molecule type" value="Transcribed_RNA"/>
</dbReference>
<accession>A0A7S1CEH8</accession>